<dbReference type="PANTHER" id="PTHR33993:SF10">
    <property type="entry name" value="CONSERVED PROTEIN"/>
    <property type="match status" value="1"/>
</dbReference>
<dbReference type="InterPro" id="IPR052164">
    <property type="entry name" value="Anthracycline_SecMetBiosynth"/>
</dbReference>
<dbReference type="Gene3D" id="3.10.180.10">
    <property type="entry name" value="2,3-Dihydroxybiphenyl 1,2-Dioxygenase, domain 1"/>
    <property type="match status" value="2"/>
</dbReference>
<dbReference type="InterPro" id="IPR037523">
    <property type="entry name" value="VOC_core"/>
</dbReference>
<organism evidence="2 3">
    <name type="scientific">Glycomyces sambucus</name>
    <dbReference type="NCBI Taxonomy" id="380244"/>
    <lineage>
        <taxon>Bacteria</taxon>
        <taxon>Bacillati</taxon>
        <taxon>Actinomycetota</taxon>
        <taxon>Actinomycetes</taxon>
        <taxon>Glycomycetales</taxon>
        <taxon>Glycomycetaceae</taxon>
        <taxon>Glycomyces</taxon>
    </lineage>
</organism>
<feature type="domain" description="VOC" evidence="1">
    <location>
        <begin position="9"/>
        <end position="125"/>
    </location>
</feature>
<evidence type="ECO:0000313" key="2">
    <source>
        <dbReference type="EMBL" id="SDL21147.1"/>
    </source>
</evidence>
<keyword evidence="3" id="KW-1185">Reference proteome</keyword>
<protein>
    <recommendedName>
        <fullName evidence="1">VOC domain-containing protein</fullName>
    </recommendedName>
</protein>
<dbReference type="EMBL" id="FNGF01000004">
    <property type="protein sequence ID" value="SDL21147.1"/>
    <property type="molecule type" value="Genomic_DNA"/>
</dbReference>
<dbReference type="AlphaFoldDB" id="A0A1G9I7A5"/>
<dbReference type="InterPro" id="IPR029068">
    <property type="entry name" value="Glyas_Bleomycin-R_OHBP_Dase"/>
</dbReference>
<sequence>MTATMPDGAPAWADSVTTDFDADLAFYTGLFGWTPVGFGPEVEYYVDFHAGGRAIGGLVGASPAFLPGVPSRWTVYFRTPDCADAVARATDLGADVVIPASPVGGDLVYALLEDPAGAHFGLFEIRSGTAGLQASGEPGAPAWFTYAATDLDAPLDFYRRLLDWSVEDGLTAAGAAAPFGAAHRAEREHGWTVYYEVDSVDAAASRASELGGTLGTAPLEAAGHRLAVLTAPSGARFGVAAPIR</sequence>
<dbReference type="InterPro" id="IPR041581">
    <property type="entry name" value="Glyoxalase_6"/>
</dbReference>
<proteinExistence type="predicted"/>
<gene>
    <name evidence="2" type="ORF">SAMN05216298_3077</name>
</gene>
<evidence type="ECO:0000313" key="3">
    <source>
        <dbReference type="Proteomes" id="UP000198662"/>
    </source>
</evidence>
<dbReference type="STRING" id="380244.SAMN05216298_3077"/>
<dbReference type="PANTHER" id="PTHR33993">
    <property type="entry name" value="GLYOXALASE-RELATED"/>
    <property type="match status" value="1"/>
</dbReference>
<dbReference type="PROSITE" id="PS51819">
    <property type="entry name" value="VOC"/>
    <property type="match status" value="2"/>
</dbReference>
<accession>A0A1G9I7A5</accession>
<evidence type="ECO:0000259" key="1">
    <source>
        <dbReference type="PROSITE" id="PS51819"/>
    </source>
</evidence>
<dbReference type="SUPFAM" id="SSF54593">
    <property type="entry name" value="Glyoxalase/Bleomycin resistance protein/Dihydroxybiphenyl dioxygenase"/>
    <property type="match status" value="2"/>
</dbReference>
<dbReference type="Pfam" id="PF18029">
    <property type="entry name" value="Glyoxalase_6"/>
    <property type="match status" value="2"/>
</dbReference>
<reference evidence="3" key="1">
    <citation type="submission" date="2016-10" db="EMBL/GenBank/DDBJ databases">
        <authorList>
            <person name="Varghese N."/>
            <person name="Submissions S."/>
        </authorList>
    </citation>
    <scope>NUCLEOTIDE SEQUENCE [LARGE SCALE GENOMIC DNA]</scope>
    <source>
        <strain evidence="3">CGMCC 4.3147</strain>
    </source>
</reference>
<feature type="domain" description="VOC" evidence="1">
    <location>
        <begin position="140"/>
        <end position="242"/>
    </location>
</feature>
<name>A0A1G9I7A5_9ACTN</name>
<dbReference type="CDD" id="cd07247">
    <property type="entry name" value="SgaA_N_like"/>
    <property type="match status" value="1"/>
</dbReference>
<dbReference type="RefSeq" id="WP_091050590.1">
    <property type="nucleotide sequence ID" value="NZ_FNGF01000004.1"/>
</dbReference>
<dbReference type="OrthoDB" id="9793039at2"/>
<dbReference type="Proteomes" id="UP000198662">
    <property type="component" value="Unassembled WGS sequence"/>
</dbReference>